<dbReference type="SUPFAM" id="SSF52047">
    <property type="entry name" value="RNI-like"/>
    <property type="match status" value="1"/>
</dbReference>
<protein>
    <recommendedName>
        <fullName evidence="4">F-box domain-containing protein</fullName>
    </recommendedName>
</protein>
<organism evidence="2 3">
    <name type="scientific">Guyanagaster necrorhizus</name>
    <dbReference type="NCBI Taxonomy" id="856835"/>
    <lineage>
        <taxon>Eukaryota</taxon>
        <taxon>Fungi</taxon>
        <taxon>Dikarya</taxon>
        <taxon>Basidiomycota</taxon>
        <taxon>Agaricomycotina</taxon>
        <taxon>Agaricomycetes</taxon>
        <taxon>Agaricomycetidae</taxon>
        <taxon>Agaricales</taxon>
        <taxon>Marasmiineae</taxon>
        <taxon>Physalacriaceae</taxon>
        <taxon>Guyanagaster</taxon>
    </lineage>
</organism>
<comment type="caution">
    <text evidence="2">The sequence shown here is derived from an EMBL/GenBank/DDBJ whole genome shotgun (WGS) entry which is preliminary data.</text>
</comment>
<dbReference type="OrthoDB" id="3365698at2759"/>
<evidence type="ECO:0008006" key="4">
    <source>
        <dbReference type="Google" id="ProtNLM"/>
    </source>
</evidence>
<accession>A0A9P7VNW6</accession>
<dbReference type="AlphaFoldDB" id="A0A9P7VNW6"/>
<dbReference type="GeneID" id="66108899"/>
<dbReference type="RefSeq" id="XP_043038161.1">
    <property type="nucleotide sequence ID" value="XM_043186602.1"/>
</dbReference>
<evidence type="ECO:0000256" key="1">
    <source>
        <dbReference type="SAM" id="Coils"/>
    </source>
</evidence>
<evidence type="ECO:0000313" key="2">
    <source>
        <dbReference type="EMBL" id="KAG7444661.1"/>
    </source>
</evidence>
<dbReference type="Proteomes" id="UP000812287">
    <property type="component" value="Unassembled WGS sequence"/>
</dbReference>
<gene>
    <name evidence="2" type="ORF">BT62DRAFT_933706</name>
</gene>
<proteinExistence type="predicted"/>
<dbReference type="EMBL" id="MU250539">
    <property type="protein sequence ID" value="KAG7444661.1"/>
    <property type="molecule type" value="Genomic_DNA"/>
</dbReference>
<sequence length="527" mass="60100">MFSVPTDSSNFDPGFVPFLPEHTLQRMESPRISSLLRSNDGPLDSERREFMCSLKASQDATKALQSKIEATQRLLDFLKNQRRIAESNTADTTKILRQYRILNTDCLTKIFQQCLADQNGDSDNDDYSFGPREGFDCLNPVRRAPWSLAQVCCRWRDVALGSPGLWSCVDIDFGSLCKAQDFYSKRLFRLGLFLERSCGFPLRIRLRSRWDISANPIFQALLPTSSRWTDAFFSLPSKSFRSLSACGSFFGRLERLQVSLMGPMELGLDTFAMAHNIRTFTSDIPQPFLVFSHFPGASVKSYSAFDGSFREQVSALTHLPNVQDLVLLCKKSNMDIRSPVTLGHVQSLDVDEFFHDKPGSVAQMLENLVLPSLRKLRMSFPTEAPSFPIQHHLVHITTLELTCRLNHHEDVVAFCIFLESLTQLETLSIHAFRISGILMQRLGLSTGPDSDQIFRYVPWLRCLDLRRSTFANERSGYEALLSVVASRRCMDAEALREICLDRPQNPKLSDMWEPLRKQGLYVNYWKT</sequence>
<reference evidence="2" key="1">
    <citation type="submission" date="2020-11" db="EMBL/GenBank/DDBJ databases">
        <title>Adaptations for nitrogen fixation in a non-lichenized fungal sporocarp promotes dispersal by wood-feeding termites.</title>
        <authorList>
            <consortium name="DOE Joint Genome Institute"/>
            <person name="Koch R.A."/>
            <person name="Yoon G."/>
            <person name="Arayal U."/>
            <person name="Lail K."/>
            <person name="Amirebrahimi M."/>
            <person name="Labutti K."/>
            <person name="Lipzen A."/>
            <person name="Riley R."/>
            <person name="Barry K."/>
            <person name="Henrissat B."/>
            <person name="Grigoriev I.V."/>
            <person name="Herr J.R."/>
            <person name="Aime M.C."/>
        </authorList>
    </citation>
    <scope>NUCLEOTIDE SEQUENCE</scope>
    <source>
        <strain evidence="2">MCA 3950</strain>
    </source>
</reference>
<evidence type="ECO:0000313" key="3">
    <source>
        <dbReference type="Proteomes" id="UP000812287"/>
    </source>
</evidence>
<keyword evidence="3" id="KW-1185">Reference proteome</keyword>
<feature type="coiled-coil region" evidence="1">
    <location>
        <begin position="61"/>
        <end position="88"/>
    </location>
</feature>
<keyword evidence="1" id="KW-0175">Coiled coil</keyword>
<name>A0A9P7VNW6_9AGAR</name>